<dbReference type="GO" id="GO:0009295">
    <property type="term" value="C:nucleoid"/>
    <property type="evidence" value="ECO:0007669"/>
    <property type="project" value="TreeGrafter"/>
</dbReference>
<dbReference type="AlphaFoldDB" id="A0A380K912"/>
<dbReference type="CDD" id="cd04496">
    <property type="entry name" value="SSB_OBF"/>
    <property type="match status" value="1"/>
</dbReference>
<dbReference type="GO" id="GO:0006260">
    <property type="term" value="P:DNA replication"/>
    <property type="evidence" value="ECO:0007669"/>
    <property type="project" value="InterPro"/>
</dbReference>
<evidence type="ECO:0000256" key="3">
    <source>
        <dbReference type="RuleBase" id="RU000524"/>
    </source>
</evidence>
<dbReference type="InterPro" id="IPR012340">
    <property type="entry name" value="NA-bd_OB-fold"/>
</dbReference>
<protein>
    <recommendedName>
        <fullName evidence="3">Single-stranded DNA-binding protein</fullName>
    </recommendedName>
</protein>
<dbReference type="InterPro" id="IPR011344">
    <property type="entry name" value="ssDNA-bd"/>
</dbReference>
<dbReference type="PANTHER" id="PTHR10302">
    <property type="entry name" value="SINGLE-STRANDED DNA-BINDING PROTEIN"/>
    <property type="match status" value="1"/>
</dbReference>
<reference evidence="4 5" key="1">
    <citation type="submission" date="2018-06" db="EMBL/GenBank/DDBJ databases">
        <authorList>
            <consortium name="Pathogen Informatics"/>
            <person name="Doyle S."/>
        </authorList>
    </citation>
    <scope>NUCLEOTIDE SEQUENCE [LARGE SCALE GENOMIC DNA]</scope>
    <source>
        <strain evidence="4 5">NCTC12224</strain>
    </source>
</reference>
<dbReference type="EMBL" id="UHFN01000007">
    <property type="protein sequence ID" value="SUN61411.1"/>
    <property type="molecule type" value="Genomic_DNA"/>
</dbReference>
<dbReference type="Pfam" id="PF00436">
    <property type="entry name" value="SSB"/>
    <property type="match status" value="1"/>
</dbReference>
<dbReference type="OrthoDB" id="9809878at2"/>
<dbReference type="InterPro" id="IPR000424">
    <property type="entry name" value="Primosome_PriB/ssb"/>
</dbReference>
<evidence type="ECO:0000256" key="1">
    <source>
        <dbReference type="ARBA" id="ARBA00023125"/>
    </source>
</evidence>
<dbReference type="PANTHER" id="PTHR10302:SF27">
    <property type="entry name" value="SINGLE-STRANDED DNA-BINDING PROTEIN"/>
    <property type="match status" value="1"/>
</dbReference>
<dbReference type="PROSITE" id="PS50935">
    <property type="entry name" value="SSB"/>
    <property type="match status" value="1"/>
</dbReference>
<proteinExistence type="predicted"/>
<sequence length="127" mass="14489">MQNQAIITGRLTKEGDLESVNDHSLVRFTLATSRDYKAADNTYPTDFIDACLWGTPAERFVSLVHKGDVVQITGRLQTRTYQDANGSFHKRTEILVDKWYRLMPKQETPKVVDRETGEVSDLEDLDV</sequence>
<evidence type="ECO:0000256" key="2">
    <source>
        <dbReference type="PROSITE-ProRule" id="PRU00252"/>
    </source>
</evidence>
<dbReference type="SUPFAM" id="SSF50249">
    <property type="entry name" value="Nucleic acid-binding proteins"/>
    <property type="match status" value="1"/>
</dbReference>
<evidence type="ECO:0000313" key="5">
    <source>
        <dbReference type="Proteomes" id="UP000254924"/>
    </source>
</evidence>
<dbReference type="NCBIfam" id="TIGR00621">
    <property type="entry name" value="ssb"/>
    <property type="match status" value="1"/>
</dbReference>
<accession>A0A380K912</accession>
<keyword evidence="5" id="KW-1185">Reference proteome</keyword>
<organism evidence="4 5">
    <name type="scientific">Streptococcus hyointestinalis</name>
    <dbReference type="NCBI Taxonomy" id="1337"/>
    <lineage>
        <taxon>Bacteria</taxon>
        <taxon>Bacillati</taxon>
        <taxon>Bacillota</taxon>
        <taxon>Bacilli</taxon>
        <taxon>Lactobacillales</taxon>
        <taxon>Streptococcaceae</taxon>
        <taxon>Streptococcus</taxon>
    </lineage>
</organism>
<dbReference type="GO" id="GO:0003697">
    <property type="term" value="F:single-stranded DNA binding"/>
    <property type="evidence" value="ECO:0007669"/>
    <property type="project" value="InterPro"/>
</dbReference>
<keyword evidence="1 2" id="KW-0238">DNA-binding</keyword>
<name>A0A380K912_9STRE</name>
<evidence type="ECO:0000313" key="4">
    <source>
        <dbReference type="EMBL" id="SUN61411.1"/>
    </source>
</evidence>
<dbReference type="Proteomes" id="UP000254924">
    <property type="component" value="Unassembled WGS sequence"/>
</dbReference>
<dbReference type="Gene3D" id="2.40.50.140">
    <property type="entry name" value="Nucleic acid-binding proteins"/>
    <property type="match status" value="1"/>
</dbReference>
<gene>
    <name evidence="4" type="primary">ssbB_1</name>
    <name evidence="4" type="ORF">NCTC12224_01456</name>
</gene>